<protein>
    <recommendedName>
        <fullName evidence="1">RING-type domain-containing protein</fullName>
    </recommendedName>
</protein>
<dbReference type="Proteomes" id="UP000053424">
    <property type="component" value="Unassembled WGS sequence"/>
</dbReference>
<dbReference type="HOGENOM" id="CLU_2483603_0_0_1"/>
<feature type="domain" description="RING-type" evidence="1">
    <location>
        <begin position="19"/>
        <end position="54"/>
    </location>
</feature>
<reference evidence="3" key="2">
    <citation type="submission" date="2015-01" db="EMBL/GenBank/DDBJ databases">
        <title>Evolutionary Origins and Diversification of the Mycorrhizal Mutualists.</title>
        <authorList>
            <consortium name="DOE Joint Genome Institute"/>
            <consortium name="Mycorrhizal Genomics Consortium"/>
            <person name="Kohler A."/>
            <person name="Kuo A."/>
            <person name="Nagy L.G."/>
            <person name="Floudas D."/>
            <person name="Copeland A."/>
            <person name="Barry K.W."/>
            <person name="Cichocki N."/>
            <person name="Veneault-Fourrey C."/>
            <person name="LaButti K."/>
            <person name="Lindquist E.A."/>
            <person name="Lipzen A."/>
            <person name="Lundell T."/>
            <person name="Morin E."/>
            <person name="Murat C."/>
            <person name="Riley R."/>
            <person name="Ohm R."/>
            <person name="Sun H."/>
            <person name="Tunlid A."/>
            <person name="Henrissat B."/>
            <person name="Grigoriev I.V."/>
            <person name="Hibbett D.S."/>
            <person name="Martin F."/>
        </authorList>
    </citation>
    <scope>NUCLEOTIDE SEQUENCE [LARGE SCALE GENOMIC DNA]</scope>
    <source>
        <strain evidence="3">h7</strain>
    </source>
</reference>
<dbReference type="OrthoDB" id="2535391at2759"/>
<sequence length="87" mass="9834">MSNTAGDQSDFDFWEFVSCSKCRMPFALDNGLATVPFWLTECGHVICNNHLSLSFIISLYRFVTRWCIGHCQILTRVAVNAGRKASK</sequence>
<dbReference type="EMBL" id="KN831768">
    <property type="protein sequence ID" value="KIM48922.1"/>
    <property type="molecule type" value="Genomic_DNA"/>
</dbReference>
<organism evidence="2 3">
    <name type="scientific">Hebeloma cylindrosporum</name>
    <dbReference type="NCBI Taxonomy" id="76867"/>
    <lineage>
        <taxon>Eukaryota</taxon>
        <taxon>Fungi</taxon>
        <taxon>Dikarya</taxon>
        <taxon>Basidiomycota</taxon>
        <taxon>Agaricomycotina</taxon>
        <taxon>Agaricomycetes</taxon>
        <taxon>Agaricomycetidae</taxon>
        <taxon>Agaricales</taxon>
        <taxon>Agaricineae</taxon>
        <taxon>Hymenogastraceae</taxon>
        <taxon>Hebeloma</taxon>
    </lineage>
</organism>
<dbReference type="AlphaFoldDB" id="A0A0C2Z6Y5"/>
<keyword evidence="3" id="KW-1185">Reference proteome</keyword>
<gene>
    <name evidence="2" type="ORF">M413DRAFT_438097</name>
</gene>
<dbReference type="STRING" id="686832.A0A0C2Z6Y5"/>
<evidence type="ECO:0000259" key="1">
    <source>
        <dbReference type="Pfam" id="PF14634"/>
    </source>
</evidence>
<name>A0A0C2Z6Y5_HEBCY</name>
<dbReference type="Pfam" id="PF14634">
    <property type="entry name" value="zf-RING_5"/>
    <property type="match status" value="1"/>
</dbReference>
<reference evidence="2 3" key="1">
    <citation type="submission" date="2014-04" db="EMBL/GenBank/DDBJ databases">
        <authorList>
            <consortium name="DOE Joint Genome Institute"/>
            <person name="Kuo A."/>
            <person name="Gay G."/>
            <person name="Dore J."/>
            <person name="Kohler A."/>
            <person name="Nagy L.G."/>
            <person name="Floudas D."/>
            <person name="Copeland A."/>
            <person name="Barry K.W."/>
            <person name="Cichocki N."/>
            <person name="Veneault-Fourrey C."/>
            <person name="LaButti K."/>
            <person name="Lindquist E.A."/>
            <person name="Lipzen A."/>
            <person name="Lundell T."/>
            <person name="Morin E."/>
            <person name="Murat C."/>
            <person name="Sun H."/>
            <person name="Tunlid A."/>
            <person name="Henrissat B."/>
            <person name="Grigoriev I.V."/>
            <person name="Hibbett D.S."/>
            <person name="Martin F."/>
            <person name="Nordberg H.P."/>
            <person name="Cantor M.N."/>
            <person name="Hua S.X."/>
        </authorList>
    </citation>
    <scope>NUCLEOTIDE SEQUENCE [LARGE SCALE GENOMIC DNA]</scope>
    <source>
        <strain evidence="3">h7</strain>
    </source>
</reference>
<evidence type="ECO:0000313" key="2">
    <source>
        <dbReference type="EMBL" id="KIM48922.1"/>
    </source>
</evidence>
<feature type="non-terminal residue" evidence="2">
    <location>
        <position position="1"/>
    </location>
</feature>
<dbReference type="InterPro" id="IPR001841">
    <property type="entry name" value="Znf_RING"/>
</dbReference>
<accession>A0A0C2Z6Y5</accession>
<proteinExistence type="predicted"/>
<evidence type="ECO:0000313" key="3">
    <source>
        <dbReference type="Proteomes" id="UP000053424"/>
    </source>
</evidence>